<dbReference type="PRINTS" id="PR00599">
    <property type="entry name" value="MAPEPTIDASE"/>
</dbReference>
<dbReference type="InterPro" id="IPR000994">
    <property type="entry name" value="Pept_M24"/>
</dbReference>
<dbReference type="Proteomes" id="UP001162031">
    <property type="component" value="Unassembled WGS sequence"/>
</dbReference>
<dbReference type="Gene3D" id="1.10.10.10">
    <property type="entry name" value="Winged helix-like DNA-binding domain superfamily/Winged helix DNA-binding domain"/>
    <property type="match status" value="1"/>
</dbReference>
<dbReference type="InterPro" id="IPR036390">
    <property type="entry name" value="WH_DNA-bd_sf"/>
</dbReference>
<dbReference type="FunFam" id="1.10.10.10:FF:000029">
    <property type="entry name" value="Proliferation-associated 2G4, a"/>
    <property type="match status" value="1"/>
</dbReference>
<dbReference type="InterPro" id="IPR047113">
    <property type="entry name" value="PA2G4/ARX1"/>
</dbReference>
<evidence type="ECO:0000256" key="2">
    <source>
        <dbReference type="SAM" id="MobiDB-lite"/>
    </source>
</evidence>
<proteinExistence type="inferred from homology"/>
<dbReference type="SUPFAM" id="SSF55920">
    <property type="entry name" value="Creatinase/aminopeptidase"/>
    <property type="match status" value="1"/>
</dbReference>
<protein>
    <recommendedName>
        <fullName evidence="3">Peptidase M24 domain-containing protein</fullName>
    </recommendedName>
</protein>
<evidence type="ECO:0000313" key="5">
    <source>
        <dbReference type="Proteomes" id="UP001162031"/>
    </source>
</evidence>
<name>A0AAV0UZ15_HYABA</name>
<evidence type="ECO:0000313" key="4">
    <source>
        <dbReference type="EMBL" id="CAI5742097.1"/>
    </source>
</evidence>
<dbReference type="Gene3D" id="3.90.230.10">
    <property type="entry name" value="Creatinase/methionine aminopeptidase superfamily"/>
    <property type="match status" value="1"/>
</dbReference>
<dbReference type="EMBL" id="CANTFL010001462">
    <property type="protein sequence ID" value="CAI5742097.1"/>
    <property type="molecule type" value="Genomic_DNA"/>
</dbReference>
<dbReference type="InterPro" id="IPR001714">
    <property type="entry name" value="Pept_M24_MAP"/>
</dbReference>
<gene>
    <name evidence="4" type="ORF">HBR001_LOCUS8810</name>
</gene>
<organism evidence="4 5">
    <name type="scientific">Hyaloperonospora brassicae</name>
    <name type="common">Brassica downy mildew</name>
    <name type="synonym">Peronospora brassicae</name>
    <dbReference type="NCBI Taxonomy" id="162125"/>
    <lineage>
        <taxon>Eukaryota</taxon>
        <taxon>Sar</taxon>
        <taxon>Stramenopiles</taxon>
        <taxon>Oomycota</taxon>
        <taxon>Peronosporomycetes</taxon>
        <taxon>Peronosporales</taxon>
        <taxon>Peronosporaceae</taxon>
        <taxon>Hyaloperonospora</taxon>
    </lineage>
</organism>
<feature type="domain" description="Peptidase M24" evidence="3">
    <location>
        <begin position="39"/>
        <end position="249"/>
    </location>
</feature>
<dbReference type="InterPro" id="IPR036005">
    <property type="entry name" value="Creatinase/aminopeptidase-like"/>
</dbReference>
<dbReference type="CDD" id="cd01089">
    <property type="entry name" value="PA2G4-like"/>
    <property type="match status" value="1"/>
</dbReference>
<reference evidence="4" key="1">
    <citation type="submission" date="2022-12" db="EMBL/GenBank/DDBJ databases">
        <authorList>
            <person name="Webb A."/>
        </authorList>
    </citation>
    <scope>NUCLEOTIDE SEQUENCE</scope>
    <source>
        <strain evidence="4">Hp1</strain>
    </source>
</reference>
<dbReference type="Pfam" id="PF00557">
    <property type="entry name" value="Peptidase_M24"/>
    <property type="match status" value="1"/>
</dbReference>
<comment type="similarity">
    <text evidence="1">Belongs to the peptidase M24 family.</text>
</comment>
<dbReference type="InterPro" id="IPR036388">
    <property type="entry name" value="WH-like_DNA-bd_sf"/>
</dbReference>
<comment type="caution">
    <text evidence="4">The sequence shown here is derived from an EMBL/GenBank/DDBJ whole genome shotgun (WGS) entry which is preliminary data.</text>
</comment>
<dbReference type="AlphaFoldDB" id="A0AAV0UZ15"/>
<feature type="region of interest" description="Disordered" evidence="2">
    <location>
        <begin position="1"/>
        <end position="30"/>
    </location>
</feature>
<dbReference type="PANTHER" id="PTHR10804">
    <property type="entry name" value="PROTEASE FAMILY M24 METHIONYL AMINOPEPTIDASE, AMINOPEPTIDASE P"/>
    <property type="match status" value="1"/>
</dbReference>
<feature type="compositionally biased region" description="Basic and acidic residues" evidence="2">
    <location>
        <begin position="1"/>
        <end position="11"/>
    </location>
</feature>
<evidence type="ECO:0000256" key="1">
    <source>
        <dbReference type="ARBA" id="ARBA00007319"/>
    </source>
</evidence>
<accession>A0AAV0UZ15</accession>
<dbReference type="SUPFAM" id="SSF46785">
    <property type="entry name" value="Winged helix' DNA-binding domain"/>
    <property type="match status" value="1"/>
</dbReference>
<keyword evidence="5" id="KW-1185">Reference proteome</keyword>
<evidence type="ECO:0000259" key="3">
    <source>
        <dbReference type="Pfam" id="PF00557"/>
    </source>
</evidence>
<sequence length="395" mass="43678">MAVSDEVHSDASDVSDDETTPPLPEEPIEDCRNSDVVTKYRLAAEIAQSALEGVLGQLEAGKDVVELCKFGDLVMQQRCGAIFKTKKIDKGVAFPTCISANEILCHYSPLATESKALAAGDWVKIDLGCHIDGYVAVVAHTAIVPATGAALEAEFPELRGDEADVLKCAHDAVELCARLIKPGNTNLQVTEALMRLEESYGVKSLQGTLMHQLKRFVIDGNKVIAQKTDVENRTPKVTFEPHEVYTIDVCYTTGSDKPVTSERRTTVFKRQVNKQYRLKMRASRYVFKEINHKFPTMPFTIRAFEDESQARMGVVECVKHDLLQPYPILEGRPGDKIAHFKATVLLLPNGTSKITGLAFPSDRVVSEKTVDDETAKILALSLKKKSRKKKKKTTT</sequence>
<dbReference type="PANTHER" id="PTHR10804:SF11">
    <property type="entry name" value="PROLIFERATION-ASSOCIATED PROTEIN 2G4"/>
    <property type="match status" value="1"/>
</dbReference>